<dbReference type="PANTHER" id="PTHR30477:SF3">
    <property type="entry name" value="METAL TRANSPORT SYSTEM MEMBRANE PROTEIN CT_069-RELATED"/>
    <property type="match status" value="1"/>
</dbReference>
<dbReference type="EMBL" id="CP076448">
    <property type="protein sequence ID" value="QXM25941.1"/>
    <property type="molecule type" value="Genomic_DNA"/>
</dbReference>
<dbReference type="PANTHER" id="PTHR30477">
    <property type="entry name" value="ABC-TRANSPORTER METAL-BINDING PROTEIN"/>
    <property type="match status" value="1"/>
</dbReference>
<keyword evidence="5" id="KW-1133">Transmembrane helix</keyword>
<dbReference type="GO" id="GO:0055085">
    <property type="term" value="P:transmembrane transport"/>
    <property type="evidence" value="ECO:0007669"/>
    <property type="project" value="InterPro"/>
</dbReference>
<protein>
    <submittedName>
        <fullName evidence="7">Metal ABC transporter permease</fullName>
    </submittedName>
</protein>
<keyword evidence="2 4" id="KW-0813">Transport</keyword>
<dbReference type="SMART" id="SM00529">
    <property type="entry name" value="HTH_DTXR"/>
    <property type="match status" value="1"/>
</dbReference>
<reference evidence="7" key="1">
    <citation type="submission" date="2021-06" db="EMBL/GenBank/DDBJ databases">
        <title>Elioraea tepida, sp. nov., a moderately thermophilic aerobic anoxygenic phototrophic bacterium isolated from an alkaline siliceous hot spring mat community in Yellowstone National Park, WY, USA.</title>
        <authorList>
            <person name="Saini M.K."/>
            <person name="Yoshida S."/>
            <person name="Sebastian A."/>
            <person name="Hirose S."/>
            <person name="Hara E."/>
            <person name="Tamaki H."/>
            <person name="Soulier N.T."/>
            <person name="Albert I."/>
            <person name="Hanada S."/>
            <person name="Bryant D.A."/>
            <person name="Tank M."/>
        </authorList>
    </citation>
    <scope>NUCLEOTIDE SEQUENCE</scope>
    <source>
        <strain evidence="7">MS-P2</strain>
    </source>
</reference>
<feature type="transmembrane region" description="Helical" evidence="5">
    <location>
        <begin position="20"/>
        <end position="42"/>
    </location>
</feature>
<keyword evidence="8" id="KW-1185">Reference proteome</keyword>
<dbReference type="GO" id="GO:0010043">
    <property type="term" value="P:response to zinc ion"/>
    <property type="evidence" value="ECO:0007669"/>
    <property type="project" value="TreeGrafter"/>
</dbReference>
<evidence type="ECO:0000256" key="3">
    <source>
        <dbReference type="ARBA" id="ARBA00022475"/>
    </source>
</evidence>
<evidence type="ECO:0000256" key="1">
    <source>
        <dbReference type="ARBA" id="ARBA00004651"/>
    </source>
</evidence>
<dbReference type="GO" id="GO:0003700">
    <property type="term" value="F:DNA-binding transcription factor activity"/>
    <property type="evidence" value="ECO:0007669"/>
    <property type="project" value="InterPro"/>
</dbReference>
<keyword evidence="5" id="KW-0472">Membrane</keyword>
<dbReference type="GO" id="GO:0046914">
    <property type="term" value="F:transition metal ion binding"/>
    <property type="evidence" value="ECO:0007669"/>
    <property type="project" value="InterPro"/>
</dbReference>
<dbReference type="Pfam" id="PF02742">
    <property type="entry name" value="Fe_dep_repr_C"/>
    <property type="match status" value="1"/>
</dbReference>
<comment type="subcellular location">
    <subcellularLocation>
        <location evidence="1 4">Cell membrane</location>
        <topology evidence="1 4">Multi-pass membrane protein</topology>
    </subcellularLocation>
</comment>
<evidence type="ECO:0000256" key="2">
    <source>
        <dbReference type="ARBA" id="ARBA00022448"/>
    </source>
</evidence>
<feature type="transmembrane region" description="Helical" evidence="5">
    <location>
        <begin position="198"/>
        <end position="226"/>
    </location>
</feature>
<dbReference type="InterPro" id="IPR001626">
    <property type="entry name" value="ABC_TroCD"/>
</dbReference>
<feature type="transmembrane region" description="Helical" evidence="5">
    <location>
        <begin position="269"/>
        <end position="297"/>
    </location>
</feature>
<dbReference type="AlphaFoldDB" id="A0A975U6G6"/>
<evidence type="ECO:0000313" key="8">
    <source>
        <dbReference type="Proteomes" id="UP000694001"/>
    </source>
</evidence>
<evidence type="ECO:0000259" key="6">
    <source>
        <dbReference type="Pfam" id="PF02742"/>
    </source>
</evidence>
<evidence type="ECO:0000256" key="4">
    <source>
        <dbReference type="RuleBase" id="RU003943"/>
    </source>
</evidence>
<dbReference type="InterPro" id="IPR022689">
    <property type="entry name" value="Iron_dep_repressor"/>
</dbReference>
<accession>A0A975U6G6</accession>
<dbReference type="RefSeq" id="WP_218286992.1">
    <property type="nucleotide sequence ID" value="NZ_CP076448.1"/>
</dbReference>
<evidence type="ECO:0000256" key="5">
    <source>
        <dbReference type="SAM" id="Phobius"/>
    </source>
</evidence>
<gene>
    <name evidence="7" type="ORF">KO353_07030</name>
</gene>
<name>A0A975U6G6_9PROT</name>
<dbReference type="Pfam" id="PF00950">
    <property type="entry name" value="ABC-3"/>
    <property type="match status" value="1"/>
</dbReference>
<evidence type="ECO:0000313" key="7">
    <source>
        <dbReference type="EMBL" id="QXM25941.1"/>
    </source>
</evidence>
<dbReference type="Proteomes" id="UP000694001">
    <property type="component" value="Chromosome"/>
</dbReference>
<proteinExistence type="inferred from homology"/>
<feature type="transmembrane region" description="Helical" evidence="5">
    <location>
        <begin position="77"/>
        <end position="96"/>
    </location>
</feature>
<keyword evidence="4 5" id="KW-0812">Transmembrane</keyword>
<feature type="domain" description="Iron dependent repressor metal binding and dimerisation" evidence="6">
    <location>
        <begin position="371"/>
        <end position="426"/>
    </location>
</feature>
<dbReference type="KEGG" id="elio:KO353_07030"/>
<sequence length="452" mass="45632">MVAADDFLAALGLGLGHNATVVVLGCAAFGLAAGLVGCFVLLRGRALIADVAAHATLPGVAAAFIGATLAGADPRNLWLLMAGGAASAALGTLAVRAATATGRVRDDAAMALVLSAGFGLGVVLMSVVQSRPTGGQAGLAHFILGQAAGMAEAEARALGVLAAGAVAMVLLLFNPLRTLCFDEAFAAATGLPVRLLDLALMALMLLVAVAGLRAVGLILVVALMVIPAVTARLVTDRLGVMAALASLFGAVSGWVGAALSAAAPGLPTGAVVTLVACALFVAALLLSPGRGVLAALLRHARLSWRIARDHFLRGAWEELERQRLGPDGAFAAAAVAEAWGWGPARLALVTCAARAAGLLTPAGEPGFLRLTEEGTALARGVVRRHRVWEIYLTRAGGVRAFAAHRGADLIEHTLPPEVEAEVEAWLAAADPALAREPVPPPVEGSLGHGARA</sequence>
<feature type="transmembrane region" description="Helical" evidence="5">
    <location>
        <begin position="238"/>
        <end position="263"/>
    </location>
</feature>
<dbReference type="GO" id="GO:0043190">
    <property type="term" value="C:ATP-binding cassette (ABC) transporter complex"/>
    <property type="evidence" value="ECO:0007669"/>
    <property type="project" value="InterPro"/>
</dbReference>
<dbReference type="GO" id="GO:0046983">
    <property type="term" value="F:protein dimerization activity"/>
    <property type="evidence" value="ECO:0007669"/>
    <property type="project" value="InterPro"/>
</dbReference>
<comment type="similarity">
    <text evidence="4">Belongs to the ABC-3 integral membrane protein family.</text>
</comment>
<feature type="transmembrane region" description="Helical" evidence="5">
    <location>
        <begin position="108"/>
        <end position="128"/>
    </location>
</feature>
<keyword evidence="3" id="KW-1003">Cell membrane</keyword>
<organism evidence="7 8">
    <name type="scientific">Elioraea tepida</name>
    <dbReference type="NCBI Taxonomy" id="2843330"/>
    <lineage>
        <taxon>Bacteria</taxon>
        <taxon>Pseudomonadati</taxon>
        <taxon>Pseudomonadota</taxon>
        <taxon>Alphaproteobacteria</taxon>
        <taxon>Acetobacterales</taxon>
        <taxon>Elioraeaceae</taxon>
        <taxon>Elioraea</taxon>
    </lineage>
</organism>
<dbReference type="InterPro" id="IPR001367">
    <property type="entry name" value="Fe_dep_repressor"/>
</dbReference>
<feature type="transmembrane region" description="Helical" evidence="5">
    <location>
        <begin position="158"/>
        <end position="178"/>
    </location>
</feature>